<evidence type="ECO:0000313" key="4">
    <source>
        <dbReference type="Proteomes" id="UP000663852"/>
    </source>
</evidence>
<dbReference type="AlphaFoldDB" id="A0A813PB35"/>
<evidence type="ECO:0000313" key="3">
    <source>
        <dbReference type="Proteomes" id="UP000663828"/>
    </source>
</evidence>
<reference evidence="1" key="1">
    <citation type="submission" date="2021-02" db="EMBL/GenBank/DDBJ databases">
        <authorList>
            <person name="Nowell W R."/>
        </authorList>
    </citation>
    <scope>NUCLEOTIDE SEQUENCE</scope>
</reference>
<dbReference type="EMBL" id="CAJNOJ010000005">
    <property type="protein sequence ID" value="CAF0747929.1"/>
    <property type="molecule type" value="Genomic_DNA"/>
</dbReference>
<evidence type="ECO:0000313" key="1">
    <source>
        <dbReference type="EMBL" id="CAF0747929.1"/>
    </source>
</evidence>
<sequence>MVVTMNNSKPNPQRVQEGYRKPPTIIIVYDQPKVVVERQYTKTFVPHVNPVEYEHRFSNVLLDTSTLLDLARRLNIREDEITPPPYRQLF</sequence>
<keyword evidence="3" id="KW-1185">Reference proteome</keyword>
<dbReference type="EMBL" id="CAJNOR010000022">
    <property type="protein sequence ID" value="CAF0757789.1"/>
    <property type="molecule type" value="Genomic_DNA"/>
</dbReference>
<dbReference type="Proteomes" id="UP000663852">
    <property type="component" value="Unassembled WGS sequence"/>
</dbReference>
<protein>
    <submittedName>
        <fullName evidence="1">Uncharacterized protein</fullName>
    </submittedName>
</protein>
<evidence type="ECO:0000313" key="2">
    <source>
        <dbReference type="EMBL" id="CAF0757789.1"/>
    </source>
</evidence>
<name>A0A813PB35_ADIRI</name>
<dbReference type="Proteomes" id="UP000663828">
    <property type="component" value="Unassembled WGS sequence"/>
</dbReference>
<proteinExistence type="predicted"/>
<comment type="caution">
    <text evidence="1">The sequence shown here is derived from an EMBL/GenBank/DDBJ whole genome shotgun (WGS) entry which is preliminary data.</text>
</comment>
<organism evidence="1 4">
    <name type="scientific">Adineta ricciae</name>
    <name type="common">Rotifer</name>
    <dbReference type="NCBI Taxonomy" id="249248"/>
    <lineage>
        <taxon>Eukaryota</taxon>
        <taxon>Metazoa</taxon>
        <taxon>Spiralia</taxon>
        <taxon>Gnathifera</taxon>
        <taxon>Rotifera</taxon>
        <taxon>Eurotatoria</taxon>
        <taxon>Bdelloidea</taxon>
        <taxon>Adinetida</taxon>
        <taxon>Adinetidae</taxon>
        <taxon>Adineta</taxon>
    </lineage>
</organism>
<gene>
    <name evidence="1" type="ORF">EDS130_LOCUS2118</name>
    <name evidence="2" type="ORF">XAT740_LOCUS768</name>
</gene>
<dbReference type="OrthoDB" id="10036877at2759"/>
<accession>A0A813PB35</accession>